<accession>A0ABT8FGC9</accession>
<keyword evidence="4" id="KW-1185">Reference proteome</keyword>
<comment type="caution">
    <text evidence="3">The sequence shown here is derived from an EMBL/GenBank/DDBJ whole genome shotgun (WGS) entry which is preliminary data.</text>
</comment>
<organism evidence="3 4">
    <name type="scientific">Nocardioides oceani</name>
    <dbReference type="NCBI Taxonomy" id="3058369"/>
    <lineage>
        <taxon>Bacteria</taxon>
        <taxon>Bacillati</taxon>
        <taxon>Actinomycetota</taxon>
        <taxon>Actinomycetes</taxon>
        <taxon>Propionibacteriales</taxon>
        <taxon>Nocardioidaceae</taxon>
        <taxon>Nocardioides</taxon>
    </lineage>
</organism>
<dbReference type="GO" id="GO:0016746">
    <property type="term" value="F:acyltransferase activity"/>
    <property type="evidence" value="ECO:0007669"/>
    <property type="project" value="UniProtKB-KW"/>
</dbReference>
<sequence>MRGRVDGIDLLRGVAVGLVLLRHAAPDLFPGAGVVGVVVFFALSGHLITGLLLHEVGRTGRIDLRRFYRRRAVRLVPPLLVLVAGVVVVTLALDPLGDRDRLGDTVLVALTWTADLPLGDPSDATFHLWTLALEEQFYLVWPALLLLAVPRRRTGTLLVVAAGGCLLACVATVVWLRADPDLAYALPTSWAVCFVVGAASRVHAEHLRPSPPVVLAALGALGLLAVVPLRGHALTYLAGGPAIALLTAVVLSSWRSWTTVDAPLLRPLVWLGTVSYAAYLWNYPLTVWLRPHTDLAGPLAVVLTLGCAALSWRYVEAPLQRRREASPGQAPVAA</sequence>
<dbReference type="EMBL" id="JAUHJQ010000004">
    <property type="protein sequence ID" value="MDN4173590.1"/>
    <property type="molecule type" value="Genomic_DNA"/>
</dbReference>
<dbReference type="Pfam" id="PF01757">
    <property type="entry name" value="Acyl_transf_3"/>
    <property type="match status" value="1"/>
</dbReference>
<feature type="transmembrane region" description="Helical" evidence="1">
    <location>
        <begin position="295"/>
        <end position="315"/>
    </location>
</feature>
<feature type="transmembrane region" description="Helical" evidence="1">
    <location>
        <begin position="264"/>
        <end position="283"/>
    </location>
</feature>
<reference evidence="3" key="1">
    <citation type="submission" date="2023-06" db="EMBL/GenBank/DDBJ databases">
        <title>Draft genome sequence of Nocardioides sp. SOB77.</title>
        <authorList>
            <person name="Zhang G."/>
        </authorList>
    </citation>
    <scope>NUCLEOTIDE SEQUENCE</scope>
    <source>
        <strain evidence="3">SOB77</strain>
    </source>
</reference>
<gene>
    <name evidence="3" type="ORF">QWY28_11585</name>
</gene>
<feature type="transmembrane region" description="Helical" evidence="1">
    <location>
        <begin position="126"/>
        <end position="149"/>
    </location>
</feature>
<dbReference type="InterPro" id="IPR002656">
    <property type="entry name" value="Acyl_transf_3_dom"/>
</dbReference>
<evidence type="ECO:0000256" key="1">
    <source>
        <dbReference type="SAM" id="Phobius"/>
    </source>
</evidence>
<keyword evidence="3" id="KW-0012">Acyltransferase</keyword>
<feature type="transmembrane region" description="Helical" evidence="1">
    <location>
        <begin position="75"/>
        <end position="93"/>
    </location>
</feature>
<feature type="domain" description="Acyltransferase 3" evidence="2">
    <location>
        <begin position="6"/>
        <end position="309"/>
    </location>
</feature>
<proteinExistence type="predicted"/>
<keyword evidence="1" id="KW-0812">Transmembrane</keyword>
<keyword evidence="1" id="KW-1133">Transmembrane helix</keyword>
<feature type="transmembrane region" description="Helical" evidence="1">
    <location>
        <begin position="156"/>
        <end position="176"/>
    </location>
</feature>
<dbReference type="PANTHER" id="PTHR23028">
    <property type="entry name" value="ACETYLTRANSFERASE"/>
    <property type="match status" value="1"/>
</dbReference>
<feature type="transmembrane region" description="Helical" evidence="1">
    <location>
        <begin position="211"/>
        <end position="227"/>
    </location>
</feature>
<name>A0ABT8FGC9_9ACTN</name>
<feature type="transmembrane region" description="Helical" evidence="1">
    <location>
        <begin position="182"/>
        <end position="199"/>
    </location>
</feature>
<feature type="transmembrane region" description="Helical" evidence="1">
    <location>
        <begin position="233"/>
        <end position="252"/>
    </location>
</feature>
<protein>
    <submittedName>
        <fullName evidence="3">Acyltransferase</fullName>
        <ecNumber evidence="3">2.3.-.-</ecNumber>
    </submittedName>
</protein>
<dbReference type="InterPro" id="IPR050879">
    <property type="entry name" value="Acyltransferase_3"/>
</dbReference>
<evidence type="ECO:0000313" key="3">
    <source>
        <dbReference type="EMBL" id="MDN4173590.1"/>
    </source>
</evidence>
<keyword evidence="1" id="KW-0472">Membrane</keyword>
<keyword evidence="3" id="KW-0808">Transferase</keyword>
<evidence type="ECO:0000259" key="2">
    <source>
        <dbReference type="Pfam" id="PF01757"/>
    </source>
</evidence>
<dbReference type="PANTHER" id="PTHR23028:SF53">
    <property type="entry name" value="ACYL_TRANSF_3 DOMAIN-CONTAINING PROTEIN"/>
    <property type="match status" value="1"/>
</dbReference>
<dbReference type="RefSeq" id="WP_300952707.1">
    <property type="nucleotide sequence ID" value="NZ_JAUHJQ010000004.1"/>
</dbReference>
<dbReference type="EC" id="2.3.-.-" evidence="3"/>
<evidence type="ECO:0000313" key="4">
    <source>
        <dbReference type="Proteomes" id="UP001168620"/>
    </source>
</evidence>
<feature type="transmembrane region" description="Helical" evidence="1">
    <location>
        <begin position="34"/>
        <end position="54"/>
    </location>
</feature>
<dbReference type="Proteomes" id="UP001168620">
    <property type="component" value="Unassembled WGS sequence"/>
</dbReference>